<comment type="caution">
    <text evidence="12">The sequence shown here is derived from an EMBL/GenBank/DDBJ whole genome shotgun (WGS) entry which is preliminary data.</text>
</comment>
<dbReference type="InterPro" id="IPR036890">
    <property type="entry name" value="HATPase_C_sf"/>
</dbReference>
<dbReference type="GO" id="GO:0000155">
    <property type="term" value="F:phosphorelay sensor kinase activity"/>
    <property type="evidence" value="ECO:0007669"/>
    <property type="project" value="InterPro"/>
</dbReference>
<evidence type="ECO:0000256" key="5">
    <source>
        <dbReference type="ARBA" id="ARBA00022692"/>
    </source>
</evidence>
<evidence type="ECO:0000256" key="7">
    <source>
        <dbReference type="ARBA" id="ARBA00022989"/>
    </source>
</evidence>
<keyword evidence="5 10" id="KW-0812">Transmembrane</keyword>
<dbReference type="SMART" id="SM00387">
    <property type="entry name" value="HATPase_c"/>
    <property type="match status" value="1"/>
</dbReference>
<accession>A0A917TW26</accession>
<dbReference type="Gene3D" id="3.30.565.10">
    <property type="entry name" value="Histidine kinase-like ATPase, C-terminal domain"/>
    <property type="match status" value="1"/>
</dbReference>
<dbReference type="PANTHER" id="PTHR34220:SF7">
    <property type="entry name" value="SENSOR HISTIDINE KINASE YPDA"/>
    <property type="match status" value="1"/>
</dbReference>
<feature type="coiled-coil region" evidence="9">
    <location>
        <begin position="366"/>
        <end position="393"/>
    </location>
</feature>
<dbReference type="Pfam" id="PF00672">
    <property type="entry name" value="HAMP"/>
    <property type="match status" value="1"/>
</dbReference>
<dbReference type="Proteomes" id="UP000618460">
    <property type="component" value="Unassembled WGS sequence"/>
</dbReference>
<dbReference type="Gene3D" id="3.30.450.20">
    <property type="entry name" value="PAS domain"/>
    <property type="match status" value="2"/>
</dbReference>
<dbReference type="EMBL" id="BMLG01000018">
    <property type="protein sequence ID" value="GGM38776.1"/>
    <property type="molecule type" value="Genomic_DNA"/>
</dbReference>
<evidence type="ECO:0000256" key="4">
    <source>
        <dbReference type="ARBA" id="ARBA00022679"/>
    </source>
</evidence>
<dbReference type="InterPro" id="IPR010559">
    <property type="entry name" value="Sig_transdc_His_kin_internal"/>
</dbReference>
<keyword evidence="7 10" id="KW-1133">Transmembrane helix</keyword>
<feature type="transmembrane region" description="Helical" evidence="10">
    <location>
        <begin position="12"/>
        <end position="35"/>
    </location>
</feature>
<dbReference type="InterPro" id="IPR003660">
    <property type="entry name" value="HAMP_dom"/>
</dbReference>
<evidence type="ECO:0000256" key="2">
    <source>
        <dbReference type="ARBA" id="ARBA00022475"/>
    </source>
</evidence>
<keyword evidence="6 12" id="KW-0418">Kinase</keyword>
<keyword evidence="4" id="KW-0808">Transferase</keyword>
<dbReference type="RefSeq" id="WP_117157245.1">
    <property type="nucleotide sequence ID" value="NZ_BMLG01000018.1"/>
</dbReference>
<keyword evidence="13" id="KW-1185">Reference proteome</keyword>
<dbReference type="Gene3D" id="6.10.340.10">
    <property type="match status" value="1"/>
</dbReference>
<dbReference type="CDD" id="cd06225">
    <property type="entry name" value="HAMP"/>
    <property type="match status" value="1"/>
</dbReference>
<feature type="transmembrane region" description="Helical" evidence="10">
    <location>
        <begin position="305"/>
        <end position="324"/>
    </location>
</feature>
<evidence type="ECO:0000256" key="3">
    <source>
        <dbReference type="ARBA" id="ARBA00022553"/>
    </source>
</evidence>
<dbReference type="OrthoDB" id="9776552at2"/>
<comment type="subcellular location">
    <subcellularLocation>
        <location evidence="1">Cell membrane</location>
        <topology evidence="1">Multi-pass membrane protein</topology>
    </subcellularLocation>
</comment>
<protein>
    <submittedName>
        <fullName evidence="12">Two-component sensor kinase</fullName>
    </submittedName>
</protein>
<dbReference type="InterPro" id="IPR003594">
    <property type="entry name" value="HATPase_dom"/>
</dbReference>
<organism evidence="12 13">
    <name type="scientific">Paraliobacillus quinghaiensis</name>
    <dbReference type="NCBI Taxonomy" id="470815"/>
    <lineage>
        <taxon>Bacteria</taxon>
        <taxon>Bacillati</taxon>
        <taxon>Bacillota</taxon>
        <taxon>Bacilli</taxon>
        <taxon>Bacillales</taxon>
        <taxon>Bacillaceae</taxon>
        <taxon>Paraliobacillus</taxon>
    </lineage>
</organism>
<gene>
    <name evidence="12" type="ORF">GCM10011351_26120</name>
</gene>
<dbReference type="SMART" id="SM00304">
    <property type="entry name" value="HAMP"/>
    <property type="match status" value="1"/>
</dbReference>
<evidence type="ECO:0000313" key="13">
    <source>
        <dbReference type="Proteomes" id="UP000618460"/>
    </source>
</evidence>
<evidence type="ECO:0000256" key="10">
    <source>
        <dbReference type="SAM" id="Phobius"/>
    </source>
</evidence>
<name>A0A917TW26_9BACI</name>
<dbReference type="PROSITE" id="PS50885">
    <property type="entry name" value="HAMP"/>
    <property type="match status" value="1"/>
</dbReference>
<keyword evidence="8 10" id="KW-0472">Membrane</keyword>
<feature type="domain" description="HAMP" evidence="11">
    <location>
        <begin position="326"/>
        <end position="378"/>
    </location>
</feature>
<evidence type="ECO:0000259" key="11">
    <source>
        <dbReference type="PROSITE" id="PS50885"/>
    </source>
</evidence>
<evidence type="ECO:0000256" key="9">
    <source>
        <dbReference type="SAM" id="Coils"/>
    </source>
</evidence>
<keyword evidence="9" id="KW-0175">Coiled coil</keyword>
<evidence type="ECO:0000256" key="1">
    <source>
        <dbReference type="ARBA" id="ARBA00004651"/>
    </source>
</evidence>
<keyword evidence="3" id="KW-0597">Phosphoprotein</keyword>
<evidence type="ECO:0000256" key="6">
    <source>
        <dbReference type="ARBA" id="ARBA00022777"/>
    </source>
</evidence>
<dbReference type="PANTHER" id="PTHR34220">
    <property type="entry name" value="SENSOR HISTIDINE KINASE YPDA"/>
    <property type="match status" value="1"/>
</dbReference>
<dbReference type="InterPro" id="IPR033479">
    <property type="entry name" value="dCache_1"/>
</dbReference>
<dbReference type="Pfam" id="PF02743">
    <property type="entry name" value="dCache_1"/>
    <property type="match status" value="1"/>
</dbReference>
<dbReference type="InterPro" id="IPR050640">
    <property type="entry name" value="Bact_2-comp_sensor_kinase"/>
</dbReference>
<dbReference type="SUPFAM" id="SSF158472">
    <property type="entry name" value="HAMP domain-like"/>
    <property type="match status" value="1"/>
</dbReference>
<evidence type="ECO:0000313" key="12">
    <source>
        <dbReference type="EMBL" id="GGM38776.1"/>
    </source>
</evidence>
<dbReference type="Pfam" id="PF02518">
    <property type="entry name" value="HATPase_c"/>
    <property type="match status" value="1"/>
</dbReference>
<evidence type="ECO:0000256" key="8">
    <source>
        <dbReference type="ARBA" id="ARBA00023136"/>
    </source>
</evidence>
<dbReference type="CDD" id="cd12912">
    <property type="entry name" value="PDC2_MCP_like"/>
    <property type="match status" value="1"/>
</dbReference>
<reference evidence="12" key="2">
    <citation type="submission" date="2020-09" db="EMBL/GenBank/DDBJ databases">
        <authorList>
            <person name="Sun Q."/>
            <person name="Zhou Y."/>
        </authorList>
    </citation>
    <scope>NUCLEOTIDE SEQUENCE</scope>
    <source>
        <strain evidence="12">CGMCC 1.6333</strain>
    </source>
</reference>
<proteinExistence type="predicted"/>
<keyword evidence="2" id="KW-1003">Cell membrane</keyword>
<reference evidence="12" key="1">
    <citation type="journal article" date="2014" name="Int. J. Syst. Evol. Microbiol.">
        <title>Complete genome sequence of Corynebacterium casei LMG S-19264T (=DSM 44701T), isolated from a smear-ripened cheese.</title>
        <authorList>
            <consortium name="US DOE Joint Genome Institute (JGI-PGF)"/>
            <person name="Walter F."/>
            <person name="Albersmeier A."/>
            <person name="Kalinowski J."/>
            <person name="Ruckert C."/>
        </authorList>
    </citation>
    <scope>NUCLEOTIDE SEQUENCE</scope>
    <source>
        <strain evidence="12">CGMCC 1.6333</strain>
    </source>
</reference>
<dbReference type="Pfam" id="PF06580">
    <property type="entry name" value="His_kinase"/>
    <property type="match status" value="1"/>
</dbReference>
<dbReference type="GO" id="GO:0005886">
    <property type="term" value="C:plasma membrane"/>
    <property type="evidence" value="ECO:0007669"/>
    <property type="project" value="UniProtKB-SubCell"/>
</dbReference>
<dbReference type="AlphaFoldDB" id="A0A917TW26"/>
<dbReference type="SUPFAM" id="SSF55874">
    <property type="entry name" value="ATPase domain of HSP90 chaperone/DNA topoisomerase II/histidine kinase"/>
    <property type="match status" value="1"/>
</dbReference>
<sequence>MVKNIVNNRFATKVVIVILIVSLIPTIFNSIFFYVTSSNVVKDNVRASSLQIARQAADSLSFIFSVGSDTSNLIYSNESIQEIVEQDLNEQLSYVERQENNDYLDSLLNSNIYSSSFVRMIYVLKETGKSWGSGTFSEHKLSKYEFEDLSWVSKAREQDGKLVWERLQLDRFSGAGERTEYVLPITRTMKDFDDLSNIAYIQVYLDGNSILEKINKLKLGETGRFFVVNRQGKVMIDPDIDKINQEISNPSLYEHVVKNNDIEFEYKEEGTAIYGVKQHLSNGWTLVGVVPIHEITNELTKIQHISILTSILLGIFIIVIGIIVSNRVTKPIKVLTNQMKLVGAGDFRAKTSVATSDEIGMMSQQFNVMTQQVERLLEQVKQEQIQKKEADLRAVKHRINPHFLFNSLSTIKWLVKFKQYDRANSALVALTRLLEANMGKKGTFVTIEDEIDFIQKFIELLEIRYEQTFHLKVNMSGEVAGYLIPQMLLQPIVENAIFHGIVPTGKQGEIEISARQFADGIEIVVYDNGIGIKEERLAQIQQDSATSKSFVGIGLLHVFDSINLYYSTDSSVDIYSNSGGTVVKLILIPKK</sequence>